<keyword evidence="3" id="KW-0969">Cilium</keyword>
<dbReference type="PANTHER" id="PTHR30486:SF6">
    <property type="entry name" value="TYPE IV PILUS RETRACTATION ATPASE PILT"/>
    <property type="match status" value="1"/>
</dbReference>
<evidence type="ECO:0000256" key="1">
    <source>
        <dbReference type="ARBA" id="ARBA00006611"/>
    </source>
</evidence>
<sequence>MDIDEFIDSVLDTVKKKIELKNKLNQGGFRIEKINTNIAGSSQNSNQIIPILQTYPYKPKKFKKKAKKLNKDINLLSIPVAGQRKITDKDKLKFFIDLYGVNNEENEYRYPLTKMRVLNKDFIFSYADISIDQNLNELVYNVVEVPITVQEKNIIDYVIDKLIKRIEIPENRENDFDRMKDYIVEESINILKEKGVKITNQRLPYILYYIIRDTIGYGIIDPLMRDPYIEDISCNGIDIPIFIFHRNPLIGEIKTNIKFNSDIELDNFVIKLSVRTGRMISISNPLLDAALPDGSRLQITFGKDISRKGSSFTIRKFTEDPFTPVDLLLYGTADTNMLAYLWTLIEEGRSLLISGGTATGKTSFLNAVSLFIKPGKKIISIEDTAELRLPHSNWLQEVARPGYGPNRYGEVSMFDLLKAALRQRPDYIIVGEVRGEEAYILFQAMATGHAGLSTIHAESIEALTDRLLSPPINLPPSLLEILDDVIFLKRIRYQGRYVRRVDKIYEILGYDKEKKDINRVVSYYWDPKDDSYIPQNSNVLNKIAELRNWSKSDIETNFKFKIRVLEYMFENNVRDYKKVGEILDMYYNDTDKLIRLVGF</sequence>
<keyword evidence="4" id="KW-1185">Reference proteome</keyword>
<protein>
    <submittedName>
        <fullName evidence="3">Archaeal flagellar protein FlaI</fullName>
    </submittedName>
</protein>
<dbReference type="GeneID" id="74568192"/>
<evidence type="ECO:0000313" key="4">
    <source>
        <dbReference type="Proteomes" id="UP001055553"/>
    </source>
</evidence>
<dbReference type="CDD" id="cd01130">
    <property type="entry name" value="VirB11-like_ATPase"/>
    <property type="match status" value="1"/>
</dbReference>
<dbReference type="AlphaFoldDB" id="A0A915SA05"/>
<dbReference type="EMBL" id="AP019769">
    <property type="protein sequence ID" value="BBL45412.1"/>
    <property type="molecule type" value="Genomic_DNA"/>
</dbReference>
<keyword evidence="3" id="KW-0282">Flagellum</keyword>
<dbReference type="Gene3D" id="3.30.450.380">
    <property type="match status" value="1"/>
</dbReference>
<comment type="similarity">
    <text evidence="1">Belongs to the GSP E family.</text>
</comment>
<accession>A0A915SA05</accession>
<feature type="domain" description="Bacterial type II secretion system protein E" evidence="2">
    <location>
        <begin position="254"/>
        <end position="468"/>
    </location>
</feature>
<dbReference type="SMR" id="A0A915SA05"/>
<dbReference type="RefSeq" id="WP_258393445.1">
    <property type="nucleotide sequence ID" value="NZ_AP019769.1"/>
</dbReference>
<dbReference type="InterPro" id="IPR027417">
    <property type="entry name" value="P-loop_NTPase"/>
</dbReference>
<dbReference type="PANTHER" id="PTHR30486">
    <property type="entry name" value="TWITCHING MOTILITY PROTEIN PILT"/>
    <property type="match status" value="1"/>
</dbReference>
<dbReference type="InterPro" id="IPR001482">
    <property type="entry name" value="T2SS/T4SS_dom"/>
</dbReference>
<organism evidence="3 4">
    <name type="scientific">Nanobdella aerobiophila</name>
    <dbReference type="NCBI Taxonomy" id="2586965"/>
    <lineage>
        <taxon>Archaea</taxon>
        <taxon>Nanobdellota</taxon>
        <taxon>Nanobdellia</taxon>
        <taxon>Nanobdellales</taxon>
        <taxon>Nanobdellaceae</taxon>
        <taxon>Nanobdella</taxon>
    </lineage>
</organism>
<dbReference type="InterPro" id="IPR050921">
    <property type="entry name" value="T4SS_GSP_E_ATPase"/>
</dbReference>
<evidence type="ECO:0000313" key="3">
    <source>
        <dbReference type="EMBL" id="BBL45412.1"/>
    </source>
</evidence>
<proteinExistence type="inferred from homology"/>
<reference evidence="4" key="1">
    <citation type="journal article" date="2022" name="Int. J. Syst. Evol. Microbiol.">
        <title>Nanobdella aerobiophila gen. nov., sp. nov., a thermoacidophilic, obligate ectosymbiotic archaeon, and proposal of Nanobdellaceae fam. nov., Nanobdellales ord. nov. and Nanobdellia class. nov.</title>
        <authorList>
            <person name="Kato S."/>
            <person name="Ogasawara A."/>
            <person name="Itoh T."/>
            <person name="Sakai H.D."/>
            <person name="Shimizu M."/>
            <person name="Yuki M."/>
            <person name="Kaneko M."/>
            <person name="Takashina T."/>
            <person name="Ohkuma M."/>
        </authorList>
    </citation>
    <scope>NUCLEOTIDE SEQUENCE [LARGE SCALE GENOMIC DNA]</scope>
    <source>
        <strain evidence="4">MJ1</strain>
    </source>
</reference>
<gene>
    <name evidence="3" type="ORF">MJ1_0241</name>
</gene>
<dbReference type="SUPFAM" id="SSF52540">
    <property type="entry name" value="P-loop containing nucleoside triphosphate hydrolases"/>
    <property type="match status" value="1"/>
</dbReference>
<dbReference type="KEGG" id="naer:MJ1_0241"/>
<name>A0A915SA05_9ARCH</name>
<dbReference type="GO" id="GO:0016887">
    <property type="term" value="F:ATP hydrolysis activity"/>
    <property type="evidence" value="ECO:0007669"/>
    <property type="project" value="InterPro"/>
</dbReference>
<keyword evidence="3" id="KW-0966">Cell projection</keyword>
<dbReference type="Pfam" id="PF00437">
    <property type="entry name" value="T2SSE"/>
    <property type="match status" value="1"/>
</dbReference>
<dbReference type="Gene3D" id="3.40.50.300">
    <property type="entry name" value="P-loop containing nucleotide triphosphate hydrolases"/>
    <property type="match status" value="1"/>
</dbReference>
<dbReference type="Proteomes" id="UP001055553">
    <property type="component" value="Chromosome"/>
</dbReference>
<evidence type="ECO:0000259" key="2">
    <source>
        <dbReference type="Pfam" id="PF00437"/>
    </source>
</evidence>